<dbReference type="AlphaFoldDB" id="A0A7J7X2X5"/>
<accession>A0A7J7X2X5</accession>
<sequence length="72" mass="7211">MVGRPGETACGPGPAEGIWHRLRGLPAGRGGGAAATAPAGGRSHQARASALFCPVSLATACCPPCCNYFLFL</sequence>
<evidence type="ECO:0000313" key="1">
    <source>
        <dbReference type="EMBL" id="KAF6343972.1"/>
    </source>
</evidence>
<protein>
    <submittedName>
        <fullName evidence="1">Agrin</fullName>
    </submittedName>
</protein>
<dbReference type="EMBL" id="JACAGC010000009">
    <property type="protein sequence ID" value="KAF6343972.1"/>
    <property type="molecule type" value="Genomic_DNA"/>
</dbReference>
<organism evidence="1 2">
    <name type="scientific">Rhinolophus ferrumequinum</name>
    <name type="common">Greater horseshoe bat</name>
    <dbReference type="NCBI Taxonomy" id="59479"/>
    <lineage>
        <taxon>Eukaryota</taxon>
        <taxon>Metazoa</taxon>
        <taxon>Chordata</taxon>
        <taxon>Craniata</taxon>
        <taxon>Vertebrata</taxon>
        <taxon>Euteleostomi</taxon>
        <taxon>Mammalia</taxon>
        <taxon>Eutheria</taxon>
        <taxon>Laurasiatheria</taxon>
        <taxon>Chiroptera</taxon>
        <taxon>Yinpterochiroptera</taxon>
        <taxon>Rhinolophoidea</taxon>
        <taxon>Rhinolophidae</taxon>
        <taxon>Rhinolophinae</taxon>
        <taxon>Rhinolophus</taxon>
    </lineage>
</organism>
<name>A0A7J7X2X5_RHIFE</name>
<proteinExistence type="predicted"/>
<dbReference type="Proteomes" id="UP000585614">
    <property type="component" value="Unassembled WGS sequence"/>
</dbReference>
<reference evidence="1 2" key="1">
    <citation type="journal article" date="2020" name="Nature">
        <title>Six reference-quality genomes reveal evolution of bat adaptations.</title>
        <authorList>
            <person name="Jebb D."/>
            <person name="Huang Z."/>
            <person name="Pippel M."/>
            <person name="Hughes G.M."/>
            <person name="Lavrichenko K."/>
            <person name="Devanna P."/>
            <person name="Winkler S."/>
            <person name="Jermiin L.S."/>
            <person name="Skirmuntt E.C."/>
            <person name="Katzourakis A."/>
            <person name="Burkitt-Gray L."/>
            <person name="Ray D.A."/>
            <person name="Sullivan K.A.M."/>
            <person name="Roscito J.G."/>
            <person name="Kirilenko B.M."/>
            <person name="Davalos L.M."/>
            <person name="Corthals A.P."/>
            <person name="Power M.L."/>
            <person name="Jones G."/>
            <person name="Ransome R.D."/>
            <person name="Dechmann D.K.N."/>
            <person name="Locatelli A.G."/>
            <person name="Puechmaille S.J."/>
            <person name="Fedrigo O."/>
            <person name="Jarvis E.D."/>
            <person name="Hiller M."/>
            <person name="Vernes S.C."/>
            <person name="Myers E.W."/>
            <person name="Teeling E.C."/>
        </authorList>
    </citation>
    <scope>NUCLEOTIDE SEQUENCE [LARGE SCALE GENOMIC DNA]</scope>
    <source>
        <strain evidence="1">MRhiFer1</strain>
        <tissue evidence="1">Lung</tissue>
    </source>
</reference>
<evidence type="ECO:0000313" key="2">
    <source>
        <dbReference type="Proteomes" id="UP000585614"/>
    </source>
</evidence>
<comment type="caution">
    <text evidence="1">The sequence shown here is derived from an EMBL/GenBank/DDBJ whole genome shotgun (WGS) entry which is preliminary data.</text>
</comment>
<gene>
    <name evidence="1" type="ORF">mRhiFer1_000459</name>
</gene>